<keyword evidence="4" id="KW-0680">Restriction system</keyword>
<keyword evidence="2 6" id="KW-0808">Transferase</keyword>
<dbReference type="Proteomes" id="UP000252458">
    <property type="component" value="Unassembled WGS sequence"/>
</dbReference>
<dbReference type="PRINTS" id="PR00105">
    <property type="entry name" value="C5METTRFRASE"/>
</dbReference>
<keyword evidence="1 6" id="KW-0489">Methyltransferase</keyword>
<dbReference type="PROSITE" id="PS00095">
    <property type="entry name" value="C5_MTASE_2"/>
    <property type="match status" value="1"/>
</dbReference>
<evidence type="ECO:0000313" key="9">
    <source>
        <dbReference type="EMBL" id="RBB41749.1"/>
    </source>
</evidence>
<dbReference type="EMBL" id="QMFZ01000003">
    <property type="protein sequence ID" value="RBB41749.1"/>
    <property type="molecule type" value="Genomic_DNA"/>
</dbReference>
<dbReference type="InterPro" id="IPR031303">
    <property type="entry name" value="C5_meth_CS"/>
</dbReference>
<dbReference type="GO" id="GO:0009307">
    <property type="term" value="P:DNA restriction-modification system"/>
    <property type="evidence" value="ECO:0007669"/>
    <property type="project" value="UniProtKB-KW"/>
</dbReference>
<dbReference type="NCBIfam" id="TIGR00675">
    <property type="entry name" value="dcm"/>
    <property type="match status" value="1"/>
</dbReference>
<dbReference type="RefSeq" id="WP_113044934.1">
    <property type="nucleotide sequence ID" value="NZ_QMFZ01000003.1"/>
</dbReference>
<dbReference type="PROSITE" id="PS51679">
    <property type="entry name" value="SAM_MT_C5"/>
    <property type="match status" value="1"/>
</dbReference>
<dbReference type="Gene3D" id="3.90.120.10">
    <property type="entry name" value="DNA Methylase, subunit A, domain 2"/>
    <property type="match status" value="1"/>
</dbReference>
<accession>A0A365R0D6</accession>
<dbReference type="InterPro" id="IPR001525">
    <property type="entry name" value="C5_MeTfrase"/>
</dbReference>
<evidence type="ECO:0000256" key="8">
    <source>
        <dbReference type="RuleBase" id="RU000417"/>
    </source>
</evidence>
<dbReference type="GO" id="GO:0032259">
    <property type="term" value="P:methylation"/>
    <property type="evidence" value="ECO:0007669"/>
    <property type="project" value="UniProtKB-KW"/>
</dbReference>
<feature type="active site" evidence="6">
    <location>
        <position position="84"/>
    </location>
</feature>
<name>A0A365R0D6_9BURK</name>
<evidence type="ECO:0000256" key="2">
    <source>
        <dbReference type="ARBA" id="ARBA00022679"/>
    </source>
</evidence>
<dbReference type="PANTHER" id="PTHR10629:SF52">
    <property type="entry name" value="DNA (CYTOSINE-5)-METHYLTRANSFERASE 1"/>
    <property type="match status" value="1"/>
</dbReference>
<sequence>MNDRPVVIDLFAGAGGLSLGASLAGFRVAAAIELDQHAIATHARNFPTSVHAAIDVASLSGDQLLALAKLVPGQLDGLIGGPPCQGFSSMGRRDIADPRNNLFDHFFRLVSECRPRFFIAENVPGIMDDRYDAIRENAFAKVRQHYEMIGPVLVKANEYGAPTTRTRYFFIGYDRERFGRTLTVNDFKPHASTKHVVVAQALSGLMVDVDPNWQSESESWQRLTPGRRSDYVSTLLARIPKGVGDPHSLERFFKYGEVSGFLGTHHLPHVVSRFDALEPGQADKVSKAIRLSANGFCPTLRAGTGKDKGSFQAIRPIHYLAPRVITPREAARLQGFPDWFTFHPTKWHSFRQIGNSVSPVVAEQVLTALRS</sequence>
<keyword evidence="3 6" id="KW-0949">S-adenosyl-L-methionine</keyword>
<dbReference type="AlphaFoldDB" id="A0A365R0D6"/>
<dbReference type="Gene3D" id="3.40.50.150">
    <property type="entry name" value="Vaccinia Virus protein VP39"/>
    <property type="match status" value="1"/>
</dbReference>
<dbReference type="EC" id="2.1.1.37" evidence="8"/>
<keyword evidence="10" id="KW-1185">Reference proteome</keyword>
<evidence type="ECO:0000256" key="6">
    <source>
        <dbReference type="PROSITE-ProRule" id="PRU01016"/>
    </source>
</evidence>
<gene>
    <name evidence="9" type="ORF">DPV79_05190</name>
</gene>
<protein>
    <recommendedName>
        <fullName evidence="8">Cytosine-specific methyltransferase</fullName>
        <ecNumber evidence="8">2.1.1.37</ecNumber>
    </recommendedName>
</protein>
<dbReference type="InterPro" id="IPR018117">
    <property type="entry name" value="C5_DNA_meth_AS"/>
</dbReference>
<comment type="similarity">
    <text evidence="6 7">Belongs to the class I-like SAM-binding methyltransferase superfamily. C5-methyltransferase family.</text>
</comment>
<dbReference type="SUPFAM" id="SSF53335">
    <property type="entry name" value="S-adenosyl-L-methionine-dependent methyltransferases"/>
    <property type="match status" value="1"/>
</dbReference>
<dbReference type="Pfam" id="PF00145">
    <property type="entry name" value="DNA_methylase"/>
    <property type="match status" value="1"/>
</dbReference>
<dbReference type="PANTHER" id="PTHR10629">
    <property type="entry name" value="CYTOSINE-SPECIFIC METHYLTRANSFERASE"/>
    <property type="match status" value="1"/>
</dbReference>
<evidence type="ECO:0000256" key="3">
    <source>
        <dbReference type="ARBA" id="ARBA00022691"/>
    </source>
</evidence>
<dbReference type="InterPro" id="IPR029063">
    <property type="entry name" value="SAM-dependent_MTases_sf"/>
</dbReference>
<dbReference type="REBASE" id="648210">
    <property type="entry name" value="M.BreBE51ORF5190P"/>
</dbReference>
<dbReference type="GO" id="GO:0003886">
    <property type="term" value="F:DNA (cytosine-5-)-methyltransferase activity"/>
    <property type="evidence" value="ECO:0007669"/>
    <property type="project" value="UniProtKB-EC"/>
</dbReference>
<comment type="caution">
    <text evidence="9">The sequence shown here is derived from an EMBL/GenBank/DDBJ whole genome shotgun (WGS) entry which is preliminary data.</text>
</comment>
<evidence type="ECO:0000256" key="5">
    <source>
        <dbReference type="ARBA" id="ARBA00047422"/>
    </source>
</evidence>
<dbReference type="InterPro" id="IPR050390">
    <property type="entry name" value="C5-Methyltransferase"/>
</dbReference>
<evidence type="ECO:0000256" key="1">
    <source>
        <dbReference type="ARBA" id="ARBA00022603"/>
    </source>
</evidence>
<evidence type="ECO:0000256" key="7">
    <source>
        <dbReference type="RuleBase" id="RU000416"/>
    </source>
</evidence>
<proteinExistence type="inferred from homology"/>
<evidence type="ECO:0000256" key="4">
    <source>
        <dbReference type="ARBA" id="ARBA00022747"/>
    </source>
</evidence>
<dbReference type="PROSITE" id="PS00094">
    <property type="entry name" value="C5_MTASE_1"/>
    <property type="match status" value="1"/>
</dbReference>
<comment type="catalytic activity">
    <reaction evidence="5 8">
        <text>a 2'-deoxycytidine in DNA + S-adenosyl-L-methionine = a 5-methyl-2'-deoxycytidine in DNA + S-adenosyl-L-homocysteine + H(+)</text>
        <dbReference type="Rhea" id="RHEA:13681"/>
        <dbReference type="Rhea" id="RHEA-COMP:11369"/>
        <dbReference type="Rhea" id="RHEA-COMP:11370"/>
        <dbReference type="ChEBI" id="CHEBI:15378"/>
        <dbReference type="ChEBI" id="CHEBI:57856"/>
        <dbReference type="ChEBI" id="CHEBI:59789"/>
        <dbReference type="ChEBI" id="CHEBI:85452"/>
        <dbReference type="ChEBI" id="CHEBI:85454"/>
        <dbReference type="EC" id="2.1.1.37"/>
    </reaction>
</comment>
<reference evidence="9 10" key="1">
    <citation type="submission" date="2018-06" db="EMBL/GenBank/DDBJ databases">
        <title>Draft genome sequence of Burkholderia reimsis strain BE51 isolated from a French agricultural soil.</title>
        <authorList>
            <person name="Esmaeel Q."/>
        </authorList>
    </citation>
    <scope>NUCLEOTIDE SEQUENCE [LARGE SCALE GENOMIC DNA]</scope>
    <source>
        <strain evidence="9 10">BE51</strain>
    </source>
</reference>
<evidence type="ECO:0000313" key="10">
    <source>
        <dbReference type="Proteomes" id="UP000252458"/>
    </source>
</evidence>
<organism evidence="9 10">
    <name type="scientific">Burkholderia reimsis</name>
    <dbReference type="NCBI Taxonomy" id="2234132"/>
    <lineage>
        <taxon>Bacteria</taxon>
        <taxon>Pseudomonadati</taxon>
        <taxon>Pseudomonadota</taxon>
        <taxon>Betaproteobacteria</taxon>
        <taxon>Burkholderiales</taxon>
        <taxon>Burkholderiaceae</taxon>
        <taxon>Burkholderia</taxon>
    </lineage>
</organism>